<evidence type="ECO:0000256" key="7">
    <source>
        <dbReference type="ARBA" id="ARBA00031959"/>
    </source>
</evidence>
<dbReference type="EC" id="2.7.7.9" evidence="2"/>
<dbReference type="PANTHER" id="PTHR43197:SF1">
    <property type="entry name" value="UTP--GLUCOSE-1-PHOSPHATE URIDYLYLTRANSFERASE"/>
    <property type="match status" value="1"/>
</dbReference>
<dbReference type="InterPro" id="IPR005835">
    <property type="entry name" value="NTP_transferase_dom"/>
</dbReference>
<evidence type="ECO:0000256" key="6">
    <source>
        <dbReference type="ARBA" id="ARBA00031455"/>
    </source>
</evidence>
<organism evidence="11 12">
    <name type="scientific">Seohaeicola saemankumensis</name>
    <dbReference type="NCBI Taxonomy" id="481181"/>
    <lineage>
        <taxon>Bacteria</taxon>
        <taxon>Pseudomonadati</taxon>
        <taxon>Pseudomonadota</taxon>
        <taxon>Alphaproteobacteria</taxon>
        <taxon>Rhodobacterales</taxon>
        <taxon>Roseobacteraceae</taxon>
        <taxon>Seohaeicola</taxon>
    </lineage>
</organism>
<evidence type="ECO:0000256" key="9">
    <source>
        <dbReference type="ARBA" id="ARBA00048128"/>
    </source>
</evidence>
<dbReference type="SUPFAM" id="SSF53448">
    <property type="entry name" value="Nucleotide-diphospho-sugar transferases"/>
    <property type="match status" value="1"/>
</dbReference>
<reference evidence="12" key="1">
    <citation type="journal article" date="2019" name="Int. J. Syst. Evol. Microbiol.">
        <title>The Global Catalogue of Microorganisms (GCM) 10K type strain sequencing project: providing services to taxonomists for standard genome sequencing and annotation.</title>
        <authorList>
            <consortium name="The Broad Institute Genomics Platform"/>
            <consortium name="The Broad Institute Genome Sequencing Center for Infectious Disease"/>
            <person name="Wu L."/>
            <person name="Ma J."/>
        </authorList>
    </citation>
    <scope>NUCLEOTIDE SEQUENCE [LARGE SCALE GENOMIC DNA]</scope>
    <source>
        <strain evidence="12">CCUG 55328</strain>
    </source>
</reference>
<evidence type="ECO:0000259" key="10">
    <source>
        <dbReference type="Pfam" id="PF00483"/>
    </source>
</evidence>
<evidence type="ECO:0000256" key="3">
    <source>
        <dbReference type="ARBA" id="ARBA00019048"/>
    </source>
</evidence>
<protein>
    <recommendedName>
        <fullName evidence="3">UTP--glucose-1-phosphate uridylyltransferase</fullName>
        <ecNumber evidence="2">2.7.7.9</ecNumber>
    </recommendedName>
    <alternativeName>
        <fullName evidence="6">Alpha-D-glucosyl-1-phosphate uridylyltransferase</fullName>
    </alternativeName>
    <alternativeName>
        <fullName evidence="7">UDP-glucose pyrophosphorylase</fullName>
    </alternativeName>
    <alternativeName>
        <fullName evidence="8">Uridine diphosphoglucose pyrophosphorylase</fullName>
    </alternativeName>
</protein>
<dbReference type="Proteomes" id="UP001597151">
    <property type="component" value="Unassembled WGS sequence"/>
</dbReference>
<name>A0ABW3TED5_9RHOB</name>
<dbReference type="Pfam" id="PF00483">
    <property type="entry name" value="NTP_transferase"/>
    <property type="match status" value="1"/>
</dbReference>
<dbReference type="EMBL" id="JBHTKR010000004">
    <property type="protein sequence ID" value="MFD1195246.1"/>
    <property type="molecule type" value="Genomic_DNA"/>
</dbReference>
<dbReference type="Gene3D" id="3.90.550.10">
    <property type="entry name" value="Spore Coat Polysaccharide Biosynthesis Protein SpsA, Chain A"/>
    <property type="match status" value="1"/>
</dbReference>
<evidence type="ECO:0000256" key="2">
    <source>
        <dbReference type="ARBA" id="ARBA00012415"/>
    </source>
</evidence>
<dbReference type="InterPro" id="IPR005771">
    <property type="entry name" value="GalU_uridylyltTrfase_bac/arc"/>
</dbReference>
<evidence type="ECO:0000313" key="11">
    <source>
        <dbReference type="EMBL" id="MFD1195246.1"/>
    </source>
</evidence>
<comment type="similarity">
    <text evidence="1">Belongs to the UDPGP type 2 family.</text>
</comment>
<feature type="domain" description="Nucleotidyl transferase" evidence="10">
    <location>
        <begin position="13"/>
        <end position="58"/>
    </location>
</feature>
<keyword evidence="4" id="KW-0808">Transferase</keyword>
<evidence type="ECO:0000256" key="5">
    <source>
        <dbReference type="ARBA" id="ARBA00022695"/>
    </source>
</evidence>
<dbReference type="RefSeq" id="WP_380791735.1">
    <property type="nucleotide sequence ID" value="NZ_JBHTKR010000004.1"/>
</dbReference>
<comment type="caution">
    <text evidence="11">The sequence shown here is derived from an EMBL/GenBank/DDBJ whole genome shotgun (WGS) entry which is preliminary data.</text>
</comment>
<evidence type="ECO:0000313" key="12">
    <source>
        <dbReference type="Proteomes" id="UP001597151"/>
    </source>
</evidence>
<sequence>MTLPLRKAVPPVAGIGTRFLPAIKAMQKQLLPIIDKPFIQYAMNEEIEAWVTDLVFIPRPSKILIKFLFVPPLRGILKSDEVAI</sequence>
<comment type="catalytic activity">
    <reaction evidence="9">
        <text>alpha-D-glucose 1-phosphate + UTP + H(+) = UDP-alpha-D-glucose + diphosphate</text>
        <dbReference type="Rhea" id="RHEA:19889"/>
        <dbReference type="ChEBI" id="CHEBI:15378"/>
        <dbReference type="ChEBI" id="CHEBI:33019"/>
        <dbReference type="ChEBI" id="CHEBI:46398"/>
        <dbReference type="ChEBI" id="CHEBI:58601"/>
        <dbReference type="ChEBI" id="CHEBI:58885"/>
        <dbReference type="EC" id="2.7.7.9"/>
    </reaction>
</comment>
<dbReference type="InterPro" id="IPR029044">
    <property type="entry name" value="Nucleotide-diphossugar_trans"/>
</dbReference>
<evidence type="ECO:0000256" key="4">
    <source>
        <dbReference type="ARBA" id="ARBA00022679"/>
    </source>
</evidence>
<keyword evidence="12" id="KW-1185">Reference proteome</keyword>
<evidence type="ECO:0000256" key="8">
    <source>
        <dbReference type="ARBA" id="ARBA00032341"/>
    </source>
</evidence>
<keyword evidence="5" id="KW-0548">Nucleotidyltransferase</keyword>
<accession>A0ABW3TED5</accession>
<dbReference type="PANTHER" id="PTHR43197">
    <property type="entry name" value="UTP--GLUCOSE-1-PHOSPHATE URIDYLYLTRANSFERASE"/>
    <property type="match status" value="1"/>
</dbReference>
<proteinExistence type="inferred from homology"/>
<evidence type="ECO:0000256" key="1">
    <source>
        <dbReference type="ARBA" id="ARBA00006890"/>
    </source>
</evidence>
<gene>
    <name evidence="11" type="ORF">ACFQ3C_11240</name>
</gene>